<evidence type="ECO:0008006" key="2">
    <source>
        <dbReference type="Google" id="ProtNLM"/>
    </source>
</evidence>
<proteinExistence type="predicted"/>
<organism evidence="1">
    <name type="scientific">marine sediment metagenome</name>
    <dbReference type="NCBI Taxonomy" id="412755"/>
    <lineage>
        <taxon>unclassified sequences</taxon>
        <taxon>metagenomes</taxon>
        <taxon>ecological metagenomes</taxon>
    </lineage>
</organism>
<dbReference type="Gene3D" id="2.40.160.10">
    <property type="entry name" value="Porin"/>
    <property type="match status" value="1"/>
</dbReference>
<dbReference type="SUPFAM" id="SSF56935">
    <property type="entry name" value="Porins"/>
    <property type="match status" value="1"/>
</dbReference>
<dbReference type="EMBL" id="LAZR01000007">
    <property type="protein sequence ID" value="KKO09162.1"/>
    <property type="molecule type" value="Genomic_DNA"/>
</dbReference>
<sequence>MTVSKSFRWIEHRLLAIATGALALVFSAQSQSDNSVLDTLQVHGFLSQALIITDENDFFGPSSEGAGSFEYTELGLNASLRPHHDVLIAAQVLSRRAGGSSSDATPKLDYGLIDYQLSSDQQRTFGVQIGRFKNPFGFYNQTRDVAFTRPSILLPQSIYFDRTRSLGLSGDGISLYHEERLASGMLRTQLGIGQAQAGADLQSALRLEGVPGTLVPRQSAIGQIRYEHDGGRIIAAFSAAEAKAEFDFSTEQQTDLTFRFRPVVMSLQYNEEHWSLTSEFALRPTKLGGVENSWVNDVTGESWYVQYARRFADDWQWLVRYDSLISNRADRSGKSFEESTGGAVPAHTQFAEDITLGLQWTPHPRVLLAGEYHHIDGTGWLPVRDNQDSAQTSRRWNMWLFQLSLRF</sequence>
<gene>
    <name evidence="1" type="ORF">LCGC14_0035000</name>
</gene>
<comment type="caution">
    <text evidence="1">The sequence shown here is derived from an EMBL/GenBank/DDBJ whole genome shotgun (WGS) entry which is preliminary data.</text>
</comment>
<reference evidence="1" key="1">
    <citation type="journal article" date="2015" name="Nature">
        <title>Complex archaea that bridge the gap between prokaryotes and eukaryotes.</title>
        <authorList>
            <person name="Spang A."/>
            <person name="Saw J.H."/>
            <person name="Jorgensen S.L."/>
            <person name="Zaremba-Niedzwiedzka K."/>
            <person name="Martijn J."/>
            <person name="Lind A.E."/>
            <person name="van Eijk R."/>
            <person name="Schleper C."/>
            <person name="Guy L."/>
            <person name="Ettema T.J."/>
        </authorList>
    </citation>
    <scope>NUCLEOTIDE SEQUENCE</scope>
</reference>
<name>A0A0F9YAL1_9ZZZZ</name>
<evidence type="ECO:0000313" key="1">
    <source>
        <dbReference type="EMBL" id="KKO09162.1"/>
    </source>
</evidence>
<dbReference type="AlphaFoldDB" id="A0A0F9YAL1"/>
<dbReference type="InterPro" id="IPR023614">
    <property type="entry name" value="Porin_dom_sf"/>
</dbReference>
<protein>
    <recommendedName>
        <fullName evidence="2">Porin domain-containing protein</fullName>
    </recommendedName>
</protein>
<accession>A0A0F9YAL1</accession>